<dbReference type="Gene3D" id="1.25.40.10">
    <property type="entry name" value="Tetratricopeptide repeat domain"/>
    <property type="match status" value="1"/>
</dbReference>
<dbReference type="InterPro" id="IPR011990">
    <property type="entry name" value="TPR-like_helical_dom_sf"/>
</dbReference>
<dbReference type="STRING" id="281362.AT959_13335"/>
<dbReference type="Proteomes" id="UP000070186">
    <property type="component" value="Unassembled WGS sequence"/>
</dbReference>
<name>A0A133XHA4_9RHOO</name>
<dbReference type="InterPro" id="IPR019734">
    <property type="entry name" value="TPR_rpt"/>
</dbReference>
<keyword evidence="3" id="KW-1185">Reference proteome</keyword>
<comment type="caution">
    <text evidence="2">The sequence shown here is derived from an EMBL/GenBank/DDBJ whole genome shotgun (WGS) entry which is preliminary data.</text>
</comment>
<evidence type="ECO:0000313" key="3">
    <source>
        <dbReference type="Proteomes" id="UP000070186"/>
    </source>
</evidence>
<dbReference type="PROSITE" id="PS50005">
    <property type="entry name" value="TPR"/>
    <property type="match status" value="1"/>
</dbReference>
<dbReference type="AlphaFoldDB" id="A0A133XHA4"/>
<dbReference type="Pfam" id="PF02810">
    <property type="entry name" value="SEC-C"/>
    <property type="match status" value="1"/>
</dbReference>
<accession>A0A133XHA4</accession>
<gene>
    <name evidence="2" type="ORF">AT959_13335</name>
</gene>
<dbReference type="SUPFAM" id="SSF103642">
    <property type="entry name" value="Sec-C motif"/>
    <property type="match status" value="1"/>
</dbReference>
<evidence type="ECO:0000256" key="1">
    <source>
        <dbReference type="PROSITE-ProRule" id="PRU00339"/>
    </source>
</evidence>
<reference evidence="2 3" key="1">
    <citation type="submission" date="2015-12" db="EMBL/GenBank/DDBJ databases">
        <title>Nitrous oxide reduction kinetics distinguish bacteria harboring typical versus atypical NosZ.</title>
        <authorList>
            <person name="Yoon S."/>
            <person name="Nissen S."/>
            <person name="Park D."/>
            <person name="Sanford R.A."/>
            <person name="Loeffler F.E."/>
        </authorList>
    </citation>
    <scope>NUCLEOTIDE SEQUENCE [LARGE SCALE GENOMIC DNA]</scope>
    <source>
        <strain evidence="2 3">ATCC BAA-841</strain>
    </source>
</reference>
<dbReference type="InterPro" id="IPR004027">
    <property type="entry name" value="SEC_C_motif"/>
</dbReference>
<protein>
    <submittedName>
        <fullName evidence="2">Uncharacterized protein</fullName>
    </submittedName>
</protein>
<proteinExistence type="predicted"/>
<dbReference type="Gene3D" id="3.10.450.50">
    <property type="match status" value="1"/>
</dbReference>
<sequence length="619" mass="68638">MQKIDQLDWQEAVDLLCFSAARLILEGISFAEFRDRMEGMVPLLLKAAGIPQAEQAPEMLRGMATAVALEMWNATPIPDNRFRPLKRARPERNAPCLCGSGRKFKQCCGMADMAELGVSEELMLSKVLASFSRKRLLELPLLELSPQALAGVAHDWLENGRAKDAVALLEKLFTHLPELDERAEWAADELLNAYLEVDAPRKKQKFIDALKAAPDKMLRSAGWQRQTTVHSDRGDYAEAWEAFREAQRLTPNAPALSHLEVLVLVSEGRRAEAQARAKFWAARLARDQEYDHSDLIALLHDLAEGSDESLLRTLSLGGGPVSQLAAVIEHWPAPASEYRLAHGAELTAKARLEQLESAWMDIREEYNLDGLMDFLAMRPLAGQSFMVLRDLSELLGMLPDALPGSKDALTRRLLERSEALRQTVLGKLKALEQELPWGFLFNRPLLTLVCYYVDEFAASRPAETLDLLRWSVNVANPNDNTGLRENLIHALVAQGLPDEAIAVAARYPDDFASTEFGRVLALFAAGRLGDAEAALKTAAAQSPKVWKMLHAANPKMPRMTGQGITVGGNDEAWLYRSRHLDLWRSTGALKWGAGIKLAAKAAAKPKSLPEPDDRQNPLF</sequence>
<dbReference type="SUPFAM" id="SSF48452">
    <property type="entry name" value="TPR-like"/>
    <property type="match status" value="1"/>
</dbReference>
<keyword evidence="1" id="KW-0802">TPR repeat</keyword>
<organism evidence="2 3">
    <name type="scientific">Dechloromonas denitrificans</name>
    <dbReference type="NCBI Taxonomy" id="281362"/>
    <lineage>
        <taxon>Bacteria</taxon>
        <taxon>Pseudomonadati</taxon>
        <taxon>Pseudomonadota</taxon>
        <taxon>Betaproteobacteria</taxon>
        <taxon>Rhodocyclales</taxon>
        <taxon>Azonexaceae</taxon>
        <taxon>Dechloromonas</taxon>
    </lineage>
</organism>
<dbReference type="RefSeq" id="WP_066883845.1">
    <property type="nucleotide sequence ID" value="NZ_LODL01000021.1"/>
</dbReference>
<dbReference type="EMBL" id="LODL01000021">
    <property type="protein sequence ID" value="KXB30327.1"/>
    <property type="molecule type" value="Genomic_DNA"/>
</dbReference>
<evidence type="ECO:0000313" key="2">
    <source>
        <dbReference type="EMBL" id="KXB30327.1"/>
    </source>
</evidence>
<feature type="repeat" description="TPR" evidence="1">
    <location>
        <begin position="220"/>
        <end position="253"/>
    </location>
</feature>